<accession>A0A0G4IKG5</accession>
<keyword evidence="12" id="KW-0175">Coiled coil</keyword>
<dbReference type="Gene3D" id="3.40.50.300">
    <property type="entry name" value="P-loop containing nucleotide triphosphate hydrolases"/>
    <property type="match status" value="1"/>
</dbReference>
<evidence type="ECO:0000256" key="2">
    <source>
        <dbReference type="ARBA" id="ARBA00007025"/>
    </source>
</evidence>
<comment type="subcellular location">
    <subcellularLocation>
        <location evidence="1 11">Nucleus</location>
    </subcellularLocation>
</comment>
<dbReference type="PANTHER" id="PTHR45685:SF2">
    <property type="entry name" value="CHROMATIN-REMODELING ATPASE INO80"/>
    <property type="match status" value="1"/>
</dbReference>
<dbReference type="EC" id="3.6.4.-" evidence="11"/>
<gene>
    <name evidence="17" type="ORF">PBRA_004380</name>
</gene>
<evidence type="ECO:0000313" key="17">
    <source>
        <dbReference type="EMBL" id="CEO95654.1"/>
    </source>
</evidence>
<dbReference type="STRING" id="37360.A0A0G4IKG5"/>
<feature type="domain" description="Helicase C-terminal" evidence="15">
    <location>
        <begin position="1129"/>
        <end position="1284"/>
    </location>
</feature>
<feature type="domain" description="Helicase ATP-binding" evidence="14">
    <location>
        <begin position="530"/>
        <end position="701"/>
    </location>
</feature>
<dbReference type="CDD" id="cd18793">
    <property type="entry name" value="SF2_C_SNF"/>
    <property type="match status" value="1"/>
</dbReference>
<comment type="domain">
    <text evidence="11">The DBINO region is involved in binding to DNA.</text>
</comment>
<evidence type="ECO:0000256" key="13">
    <source>
        <dbReference type="SAM" id="MobiDB-lite"/>
    </source>
</evidence>
<dbReference type="PANTHER" id="PTHR45685">
    <property type="entry name" value="HELICASE SRCAP-RELATED"/>
    <property type="match status" value="1"/>
</dbReference>
<sequence>MTGGQKVRAALPASSSSMGTLVAPQADDGGPGPVAGVFDETLTFDELHRLMAGSTRVNASRVKRAAVQDPLAALLESTPREVFTFDESACNTDSLTWFRGARLSDCTDPDLLSSVDGPVHPQPVSALLDSYRARHACAVPDQPVEPVLPSPTVQAPSGESLPAADTEFDAPPAAPNRTCDMFAPESLHFFDEIAPNAKRRKLSEPSAALFRSSTSDTEPEENIVSLAHDGILHGRHIWVPKDPTQCRFVLADDGFDEAPADFHDVVVIGEEDALLDEDEDAGSDPSKRVSRADRRRAQLWNNIVRHEMVREHRKYQARLLGSVNHFRRVSFIVVKEVRRLALRAHRLGRDVATRAKRCTRDMQAYWRRMEKELVERKKSREKEELERLKALEEAREAAQQQRKLEFLLTQTELFSHFIGKKMGFIPDAATPGNAPGSTASTAHVSQVDAELQEEAEAATKRYIQQTRDRASTFDPVANGAPSETEPVLEDQEVDLLNPSTMPTNSHLWSEPTMFKGRLKEYQVRGVNWLINLYEQGINGILADEMGLGKTIQAICLLAHLAEVKNIWGPFLVVAPNSTLHQWKQELNKFCPLLTVIPYWGTQKDRTTIRKFWKPKALSQKDSPFHVCVTSYSTFVNDEKHFQRIKWQYMVLDEAQAIKNANSQRWMRLLNLKCRNRLLLTGTPIQNSMAELWALLHFIMPTLFDSHEEFNEWFSKDVENAATGGDKDRIDAHKLKRLHMILQPFMLRRVKSDVEHEMPKKTEIHLSCNLSQRQRTLYRALQNKISFADLGDTSLMSKENLMNLVMQFRKVCNHPEVFERSWAHSPFQFTFDSYVPSASTTGGGRGVGATPSIDAVIPTAHNPVALRVPRCVLNLVSSAAVSPKRSLWHPSYIAGSSSFSFHRLIDASPSEVAFAFWSQRSPLHAWLAIVAIRHLLQRLDPPSSWYGDVDDGVERDALGFAKRTSSAWRIRDRLLIRHRCASSAPFEAMSSATISTLSHLVRALPILRVPDDCVAAAPQEMIVSCRRTFVRMCDGAHSGWERTVLTGVDCRPWCPDPASRCRNDGLLLPGLAMPSRYADAVGPAALASCQHTMAVKGLCRPLFDAVGSNRSQVFAPHPGKLIADSGKLMVLDRLLAKLKAEGHRVLIFSQMKKMIDILEDYMHYRKYSLFRLDGGTDLADRRDMVNDFQANDDTFAFLLSTRAGGLGITLTAADTVIFFDSDWNNTMDAQAQDRVHRIGQTKPVTVYRLVCTGTVEERILKRAQEKFEIQKMVYSGQFKLQKDVDLFKKSELKDFLRDTI</sequence>
<evidence type="ECO:0000256" key="6">
    <source>
        <dbReference type="ARBA" id="ARBA00022801"/>
    </source>
</evidence>
<reference evidence="17 18" key="1">
    <citation type="submission" date="2015-02" db="EMBL/GenBank/DDBJ databases">
        <authorList>
            <person name="Chooi Y.-H."/>
        </authorList>
    </citation>
    <scope>NUCLEOTIDE SEQUENCE [LARGE SCALE GENOMIC DNA]</scope>
    <source>
        <strain evidence="17">E3</strain>
    </source>
</reference>
<dbReference type="GO" id="GO:0006338">
    <property type="term" value="P:chromatin remodeling"/>
    <property type="evidence" value="ECO:0007669"/>
    <property type="project" value="UniProtKB-UniRule"/>
</dbReference>
<keyword evidence="5 11" id="KW-0227">DNA damage</keyword>
<dbReference type="Gene3D" id="3.40.50.10810">
    <property type="entry name" value="Tandem AAA-ATPase domain"/>
    <property type="match status" value="1"/>
</dbReference>
<evidence type="ECO:0000313" key="18">
    <source>
        <dbReference type="Proteomes" id="UP000039324"/>
    </source>
</evidence>
<dbReference type="SMART" id="SM00487">
    <property type="entry name" value="DEXDc"/>
    <property type="match status" value="1"/>
</dbReference>
<dbReference type="OMA" id="THEAKDK"/>
<dbReference type="GO" id="GO:0003677">
    <property type="term" value="F:DNA binding"/>
    <property type="evidence" value="ECO:0007669"/>
    <property type="project" value="UniProtKB-UniRule"/>
</dbReference>
<name>A0A0G4IKG5_PLABS</name>
<dbReference type="InterPro" id="IPR001650">
    <property type="entry name" value="Helicase_C-like"/>
</dbReference>
<feature type="region of interest" description="Disordered" evidence="13">
    <location>
        <begin position="1"/>
        <end position="34"/>
    </location>
</feature>
<feature type="region of interest" description="Disordered" evidence="13">
    <location>
        <begin position="142"/>
        <end position="177"/>
    </location>
</feature>
<keyword evidence="10" id="KW-0539">Nucleus</keyword>
<dbReference type="Pfam" id="PF00271">
    <property type="entry name" value="Helicase_C"/>
    <property type="match status" value="1"/>
</dbReference>
<keyword evidence="9 11" id="KW-0234">DNA repair</keyword>
<dbReference type="EMBL" id="CDSF01000024">
    <property type="protein sequence ID" value="CEO95654.1"/>
    <property type="molecule type" value="Genomic_DNA"/>
</dbReference>
<evidence type="ECO:0000256" key="9">
    <source>
        <dbReference type="ARBA" id="ARBA00023204"/>
    </source>
</evidence>
<organism evidence="17 18">
    <name type="scientific">Plasmodiophora brassicae</name>
    <name type="common">Clubroot disease agent</name>
    <dbReference type="NCBI Taxonomy" id="37360"/>
    <lineage>
        <taxon>Eukaryota</taxon>
        <taxon>Sar</taxon>
        <taxon>Rhizaria</taxon>
        <taxon>Endomyxa</taxon>
        <taxon>Phytomyxea</taxon>
        <taxon>Plasmodiophorida</taxon>
        <taxon>Plasmodiophoridae</taxon>
        <taxon>Plasmodiophora</taxon>
    </lineage>
</organism>
<dbReference type="GO" id="GO:0006281">
    <property type="term" value="P:DNA repair"/>
    <property type="evidence" value="ECO:0007669"/>
    <property type="project" value="UniProtKB-UniRule"/>
</dbReference>
<dbReference type="SMART" id="SM00490">
    <property type="entry name" value="HELICc"/>
    <property type="match status" value="1"/>
</dbReference>
<dbReference type="OrthoDB" id="372624at2759"/>
<dbReference type="PROSITE" id="PS51194">
    <property type="entry name" value="HELICASE_CTER"/>
    <property type="match status" value="1"/>
</dbReference>
<dbReference type="FunFam" id="3.40.50.10810:FF:000006">
    <property type="entry name" value="Putative DNA helicase INO80"/>
    <property type="match status" value="1"/>
</dbReference>
<evidence type="ECO:0000256" key="5">
    <source>
        <dbReference type="ARBA" id="ARBA00022763"/>
    </source>
</evidence>
<comment type="function">
    <text evidence="11">ATPase component of the INO80 complex which remodels chromatin by shifting nucleosomes and is involved in DNA repair.</text>
</comment>
<comment type="subunit">
    <text evidence="11">Component of the INO80 chromatin-remodeling complex.</text>
</comment>
<evidence type="ECO:0000256" key="8">
    <source>
        <dbReference type="ARBA" id="ARBA00023125"/>
    </source>
</evidence>
<dbReference type="InterPro" id="IPR000330">
    <property type="entry name" value="SNF2_N"/>
</dbReference>
<dbReference type="GO" id="GO:0042393">
    <property type="term" value="F:histone binding"/>
    <property type="evidence" value="ECO:0007669"/>
    <property type="project" value="TreeGrafter"/>
</dbReference>
<keyword evidence="6 11" id="KW-0378">Hydrolase</keyword>
<dbReference type="GO" id="GO:0031011">
    <property type="term" value="C:Ino80 complex"/>
    <property type="evidence" value="ECO:0007669"/>
    <property type="project" value="UniProtKB-UniRule"/>
</dbReference>
<keyword evidence="8 11" id="KW-0238">DNA-binding</keyword>
<dbReference type="InterPro" id="IPR027417">
    <property type="entry name" value="P-loop_NTPase"/>
</dbReference>
<evidence type="ECO:0000256" key="12">
    <source>
        <dbReference type="SAM" id="Coils"/>
    </source>
</evidence>
<evidence type="ECO:0000256" key="7">
    <source>
        <dbReference type="ARBA" id="ARBA00022840"/>
    </source>
</evidence>
<dbReference type="Pfam" id="PF13892">
    <property type="entry name" value="DBINO"/>
    <property type="match status" value="1"/>
</dbReference>
<proteinExistence type="inferred from homology"/>
<keyword evidence="18" id="KW-1185">Reference proteome</keyword>
<evidence type="ECO:0000256" key="11">
    <source>
        <dbReference type="RuleBase" id="RU368001"/>
    </source>
</evidence>
<keyword evidence="7 11" id="KW-0067">ATP-binding</keyword>
<keyword evidence="4" id="KW-0547">Nucleotide-binding</keyword>
<comment type="catalytic activity">
    <reaction evidence="11">
        <text>ATP + H2O = ADP + phosphate + H(+)</text>
        <dbReference type="Rhea" id="RHEA:13065"/>
        <dbReference type="ChEBI" id="CHEBI:15377"/>
        <dbReference type="ChEBI" id="CHEBI:15378"/>
        <dbReference type="ChEBI" id="CHEBI:30616"/>
        <dbReference type="ChEBI" id="CHEBI:43474"/>
        <dbReference type="ChEBI" id="CHEBI:456216"/>
    </reaction>
</comment>
<dbReference type="GO" id="GO:0005524">
    <property type="term" value="F:ATP binding"/>
    <property type="evidence" value="ECO:0007669"/>
    <property type="project" value="UniProtKB-UniRule"/>
</dbReference>
<evidence type="ECO:0000259" key="15">
    <source>
        <dbReference type="PROSITE" id="PS51194"/>
    </source>
</evidence>
<dbReference type="PROSITE" id="PS51413">
    <property type="entry name" value="DBINO"/>
    <property type="match status" value="1"/>
</dbReference>
<evidence type="ECO:0000259" key="16">
    <source>
        <dbReference type="PROSITE" id="PS51413"/>
    </source>
</evidence>
<evidence type="ECO:0000256" key="3">
    <source>
        <dbReference type="ARBA" id="ARBA00019805"/>
    </source>
</evidence>
<evidence type="ECO:0000256" key="4">
    <source>
        <dbReference type="ARBA" id="ARBA00022741"/>
    </source>
</evidence>
<dbReference type="Proteomes" id="UP000039324">
    <property type="component" value="Unassembled WGS sequence"/>
</dbReference>
<evidence type="ECO:0000256" key="10">
    <source>
        <dbReference type="ARBA" id="ARBA00023242"/>
    </source>
</evidence>
<dbReference type="GO" id="GO:0016887">
    <property type="term" value="F:ATP hydrolysis activity"/>
    <property type="evidence" value="ECO:0007669"/>
    <property type="project" value="TreeGrafter"/>
</dbReference>
<dbReference type="InterPro" id="IPR049730">
    <property type="entry name" value="SNF2/RAD54-like_C"/>
</dbReference>
<dbReference type="SUPFAM" id="SSF52540">
    <property type="entry name" value="P-loop containing nucleoside triphosphate hydrolases"/>
    <property type="match status" value="2"/>
</dbReference>
<feature type="domain" description="DBINO" evidence="16">
    <location>
        <begin position="299"/>
        <end position="424"/>
    </location>
</feature>
<feature type="coiled-coil region" evidence="12">
    <location>
        <begin position="371"/>
        <end position="402"/>
    </location>
</feature>
<evidence type="ECO:0000259" key="14">
    <source>
        <dbReference type="PROSITE" id="PS51192"/>
    </source>
</evidence>
<dbReference type="Pfam" id="PF00176">
    <property type="entry name" value="SNF2-rel_dom"/>
    <property type="match status" value="1"/>
</dbReference>
<evidence type="ECO:0000256" key="1">
    <source>
        <dbReference type="ARBA" id="ARBA00004123"/>
    </source>
</evidence>
<dbReference type="InterPro" id="IPR020838">
    <property type="entry name" value="DBINO"/>
</dbReference>
<comment type="similarity">
    <text evidence="2 11">Belongs to the SNF2/RAD54 helicase family.</text>
</comment>
<protein>
    <recommendedName>
        <fullName evidence="3 11">Chromatin-remodeling ATPase INO80</fullName>
        <ecNumber evidence="11">3.6.4.-</ecNumber>
    </recommendedName>
</protein>
<dbReference type="PROSITE" id="PS51192">
    <property type="entry name" value="HELICASE_ATP_BIND_1"/>
    <property type="match status" value="1"/>
</dbReference>
<dbReference type="InterPro" id="IPR038718">
    <property type="entry name" value="SNF2-like_sf"/>
</dbReference>
<dbReference type="InterPro" id="IPR050520">
    <property type="entry name" value="INO80/SWR1_helicase"/>
</dbReference>
<dbReference type="InterPro" id="IPR014001">
    <property type="entry name" value="Helicase_ATP-bd"/>
</dbReference>